<sequence>MKKCKILSIILSFALLSTSMVGCGSSKDKNSVSTSGEMDKSPITLNMFTADSSVDINFDDDVAKKITELTGVTLKISHPVAGDTQAIPLMIASGDYPDLIYGKDDTGKLIDAGALVKLDDYIEKSGKNLKALYGDQIKRLKYTADDPSIYTIGTYSATGMNDAIINPNGNLQIQNAVLKELGYPKIKTLDDYEKALKDYIAKYPEINGKKTVGMTLMSSDWRWAITCGNIGATVAGIPDDGSFKVDDETGEAIYKFQVPEVKTYFKWLNHINAEGLLDPESFTQKEDAYKAKLTQGNVLGISDARWDYDQATKTLQSSGKDERTFAPLSVTLGEKYKDPTTKNFGFSGARGVGISSSCKDKERAFKFLDWLASDEAQVLLNWGVEGTHYTVENGKRVFKPEIQQQRNTDKDFAMKTGVGKYAYPFPQRGDGAVDSNGDTYTPRSVDDYIKNYNSAEKETLKAYGAKSWTDIFPTPEDLGESKHGQAWQYTIPSDSDLAIIQKKADDYVQKAITQAILGKESDFDAAWDKIQSDLKAMNIEKANQAMTDMVKEKLKLWNN</sequence>
<evidence type="ECO:0000313" key="3">
    <source>
        <dbReference type="Proteomes" id="UP000627781"/>
    </source>
</evidence>
<dbReference type="PROSITE" id="PS51257">
    <property type="entry name" value="PROKAR_LIPOPROTEIN"/>
    <property type="match status" value="1"/>
</dbReference>
<dbReference type="Proteomes" id="UP000627781">
    <property type="component" value="Unassembled WGS sequence"/>
</dbReference>
<feature type="signal peptide" evidence="1">
    <location>
        <begin position="1"/>
        <end position="22"/>
    </location>
</feature>
<dbReference type="InterPro" id="IPR006059">
    <property type="entry name" value="SBP"/>
</dbReference>
<dbReference type="Pfam" id="PF01547">
    <property type="entry name" value="SBP_bac_1"/>
    <property type="match status" value="1"/>
</dbReference>
<evidence type="ECO:0000256" key="1">
    <source>
        <dbReference type="SAM" id="SignalP"/>
    </source>
</evidence>
<dbReference type="PANTHER" id="PTHR43649">
    <property type="entry name" value="ARABINOSE-BINDING PROTEIN-RELATED"/>
    <property type="match status" value="1"/>
</dbReference>
<reference evidence="2 3" key="1">
    <citation type="submission" date="2020-08" db="EMBL/GenBank/DDBJ databases">
        <title>A Genomic Blueprint of the Chicken Gut Microbiome.</title>
        <authorList>
            <person name="Gilroy R."/>
            <person name="Ravi A."/>
            <person name="Getino M."/>
            <person name="Pursley I."/>
            <person name="Horton D.L."/>
            <person name="Alikhan N.-F."/>
            <person name="Baker D."/>
            <person name="Gharbi K."/>
            <person name="Hall N."/>
            <person name="Watson M."/>
            <person name="Adriaenssens E.M."/>
            <person name="Foster-Nyarko E."/>
            <person name="Jarju S."/>
            <person name="Secka A."/>
            <person name="Antonio M."/>
            <person name="Oren A."/>
            <person name="Chaudhuri R."/>
            <person name="La Ragione R.M."/>
            <person name="Hildebrand F."/>
            <person name="Pallen M.J."/>
        </authorList>
    </citation>
    <scope>NUCLEOTIDE SEQUENCE [LARGE SCALE GENOMIC DNA]</scope>
    <source>
        <strain evidence="2 3">Sa3CVN1</strain>
    </source>
</reference>
<dbReference type="CDD" id="cd13582">
    <property type="entry name" value="PBP2_AlgQ_like_3"/>
    <property type="match status" value="1"/>
</dbReference>
<dbReference type="InterPro" id="IPR050490">
    <property type="entry name" value="Bact_solute-bd_prot1"/>
</dbReference>
<gene>
    <name evidence="2" type="ORF">H9661_10345</name>
</gene>
<keyword evidence="1" id="KW-0732">Signal</keyword>
<keyword evidence="3" id="KW-1185">Reference proteome</keyword>
<dbReference type="SUPFAM" id="SSF53850">
    <property type="entry name" value="Periplasmic binding protein-like II"/>
    <property type="match status" value="1"/>
</dbReference>
<dbReference type="EMBL" id="JACSRA010000014">
    <property type="protein sequence ID" value="MBD7911758.1"/>
    <property type="molecule type" value="Genomic_DNA"/>
</dbReference>
<comment type="caution">
    <text evidence="2">The sequence shown here is derived from an EMBL/GenBank/DDBJ whole genome shotgun (WGS) entry which is preliminary data.</text>
</comment>
<evidence type="ECO:0000313" key="2">
    <source>
        <dbReference type="EMBL" id="MBD7911758.1"/>
    </source>
</evidence>
<name>A0ABR8PUA2_9CLOT</name>
<dbReference type="Gene3D" id="3.40.190.10">
    <property type="entry name" value="Periplasmic binding protein-like II"/>
    <property type="match status" value="2"/>
</dbReference>
<organism evidence="2 3">
    <name type="scientific">Clostridium cibarium</name>
    <dbReference type="NCBI Taxonomy" id="2762247"/>
    <lineage>
        <taxon>Bacteria</taxon>
        <taxon>Bacillati</taxon>
        <taxon>Bacillota</taxon>
        <taxon>Clostridia</taxon>
        <taxon>Eubacteriales</taxon>
        <taxon>Clostridiaceae</taxon>
        <taxon>Clostridium</taxon>
    </lineage>
</organism>
<accession>A0ABR8PUA2</accession>
<proteinExistence type="predicted"/>
<dbReference type="RefSeq" id="WP_191768645.1">
    <property type="nucleotide sequence ID" value="NZ_JACSRA010000014.1"/>
</dbReference>
<feature type="chain" id="PRO_5047013367" evidence="1">
    <location>
        <begin position="23"/>
        <end position="559"/>
    </location>
</feature>
<protein>
    <submittedName>
        <fullName evidence="2">Extracellular solute-binding protein</fullName>
    </submittedName>
</protein>
<dbReference type="PANTHER" id="PTHR43649:SF12">
    <property type="entry name" value="DIACETYLCHITOBIOSE BINDING PROTEIN DASA"/>
    <property type="match status" value="1"/>
</dbReference>